<dbReference type="HAMAP" id="MF_01337_B">
    <property type="entry name" value="Ribosomal_uL18_B"/>
    <property type="match status" value="1"/>
</dbReference>
<dbReference type="Gene3D" id="3.30.420.100">
    <property type="match status" value="1"/>
</dbReference>
<evidence type="ECO:0000256" key="2">
    <source>
        <dbReference type="ARBA" id="ARBA00022730"/>
    </source>
</evidence>
<gene>
    <name evidence="7" type="primary">rplR</name>
    <name evidence="8" type="ORF">TM51_13544</name>
</gene>
<sequence length="105" mass="11431">MRVRKKVRGTPERPRLVVTRSLKHIVAQIVDDTKGHTLVSASTLEASIRGEEGRKTEKSHLVGKVLAERAKAAGITAVVFDRAGYRYHGRVAALANGAREGGLEF</sequence>
<dbReference type="InterPro" id="IPR005484">
    <property type="entry name" value="Ribosomal_uL18_bac/plant/anim"/>
</dbReference>
<dbReference type="EMBL" id="AOSG01000082">
    <property type="protein sequence ID" value="EOR70254.1"/>
    <property type="molecule type" value="Genomic_DNA"/>
</dbReference>
<comment type="subunit">
    <text evidence="7">Part of the 50S ribosomal subunit; part of the 5S rRNA/L5/L18/L25 subcomplex. Contacts the 5S and 23S rRNAs.</text>
</comment>
<evidence type="ECO:0000256" key="4">
    <source>
        <dbReference type="ARBA" id="ARBA00022980"/>
    </source>
</evidence>
<accession>A0A9P2T7M5</accession>
<comment type="similarity">
    <text evidence="1 7">Belongs to the universal ribosomal protein uL18 family.</text>
</comment>
<dbReference type="InterPro" id="IPR004389">
    <property type="entry name" value="Ribosomal_uL18_bac-type"/>
</dbReference>
<evidence type="ECO:0000313" key="9">
    <source>
        <dbReference type="Proteomes" id="UP000014184"/>
    </source>
</evidence>
<dbReference type="PANTHER" id="PTHR12899">
    <property type="entry name" value="39S RIBOSOMAL PROTEIN L18, MITOCHONDRIAL"/>
    <property type="match status" value="1"/>
</dbReference>
<dbReference type="GO" id="GO:0022625">
    <property type="term" value="C:cytosolic large ribosomal subunit"/>
    <property type="evidence" value="ECO:0007669"/>
    <property type="project" value="TreeGrafter"/>
</dbReference>
<evidence type="ECO:0000256" key="5">
    <source>
        <dbReference type="ARBA" id="ARBA00023274"/>
    </source>
</evidence>
<reference evidence="8 9" key="1">
    <citation type="journal article" date="2013" name="Genome Announc.">
        <title>Draft Genome Sequence of the Lignocellulose Decomposer Thermobifida fusca Strain TM51.</title>
        <authorList>
            <person name="Toth A."/>
            <person name="Barna T."/>
            <person name="Nagy I."/>
            <person name="Horvath B."/>
            <person name="Nagy I."/>
            <person name="Tancsics A."/>
            <person name="Kriszt B."/>
            <person name="Baka E."/>
            <person name="Fekete C."/>
            <person name="Kukolya J."/>
        </authorList>
    </citation>
    <scope>NUCLEOTIDE SEQUENCE [LARGE SCALE GENOMIC DNA]</scope>
    <source>
        <strain evidence="8 9">TM51</strain>
    </source>
</reference>
<keyword evidence="2 7" id="KW-0699">rRNA-binding</keyword>
<dbReference type="Proteomes" id="UP000014184">
    <property type="component" value="Unassembled WGS sequence"/>
</dbReference>
<evidence type="ECO:0000256" key="1">
    <source>
        <dbReference type="ARBA" id="ARBA00007116"/>
    </source>
</evidence>
<evidence type="ECO:0000256" key="3">
    <source>
        <dbReference type="ARBA" id="ARBA00022884"/>
    </source>
</evidence>
<proteinExistence type="inferred from homology"/>
<dbReference type="GO" id="GO:0003735">
    <property type="term" value="F:structural constituent of ribosome"/>
    <property type="evidence" value="ECO:0007669"/>
    <property type="project" value="InterPro"/>
</dbReference>
<dbReference type="FunFam" id="3.30.420.100:FF:000001">
    <property type="entry name" value="50S ribosomal protein L18"/>
    <property type="match status" value="1"/>
</dbReference>
<keyword evidence="9" id="KW-1185">Reference proteome</keyword>
<dbReference type="GO" id="GO:0006412">
    <property type="term" value="P:translation"/>
    <property type="evidence" value="ECO:0007669"/>
    <property type="project" value="UniProtKB-UniRule"/>
</dbReference>
<name>A0A9P2T7M5_THEFU</name>
<keyword evidence="5 7" id="KW-0687">Ribonucleoprotein</keyword>
<dbReference type="Pfam" id="PF00861">
    <property type="entry name" value="Ribosomal_L18p"/>
    <property type="match status" value="1"/>
</dbReference>
<dbReference type="GO" id="GO:0008097">
    <property type="term" value="F:5S rRNA binding"/>
    <property type="evidence" value="ECO:0007669"/>
    <property type="project" value="TreeGrafter"/>
</dbReference>
<keyword evidence="4 7" id="KW-0689">Ribosomal protein</keyword>
<keyword evidence="3 7" id="KW-0694">RNA-binding</keyword>
<dbReference type="PANTHER" id="PTHR12899:SF3">
    <property type="entry name" value="LARGE RIBOSOMAL SUBUNIT PROTEIN UL18M"/>
    <property type="match status" value="1"/>
</dbReference>
<comment type="function">
    <text evidence="7">This is one of the proteins that bind and probably mediate the attachment of the 5S RNA into the large ribosomal subunit, where it forms part of the central protuberance.</text>
</comment>
<dbReference type="AlphaFoldDB" id="A0A9P2T7M5"/>
<evidence type="ECO:0000313" key="8">
    <source>
        <dbReference type="EMBL" id="EOR70254.1"/>
    </source>
</evidence>
<organism evidence="8 9">
    <name type="scientific">Thermobifida fusca TM51</name>
    <dbReference type="NCBI Taxonomy" id="1169414"/>
    <lineage>
        <taxon>Bacteria</taxon>
        <taxon>Bacillati</taxon>
        <taxon>Actinomycetota</taxon>
        <taxon>Actinomycetes</taxon>
        <taxon>Streptosporangiales</taxon>
        <taxon>Nocardiopsidaceae</taxon>
        <taxon>Thermobifida</taxon>
    </lineage>
</organism>
<protein>
    <recommendedName>
        <fullName evidence="6 7">Large ribosomal subunit protein uL18</fullName>
    </recommendedName>
</protein>
<dbReference type="NCBIfam" id="TIGR00060">
    <property type="entry name" value="L18_bact"/>
    <property type="match status" value="1"/>
</dbReference>
<dbReference type="InterPro" id="IPR057268">
    <property type="entry name" value="Ribosomal_L18"/>
</dbReference>
<dbReference type="SUPFAM" id="SSF53137">
    <property type="entry name" value="Translational machinery components"/>
    <property type="match status" value="1"/>
</dbReference>
<dbReference type="CDD" id="cd00432">
    <property type="entry name" value="Ribosomal_L18_L5e"/>
    <property type="match status" value="1"/>
</dbReference>
<evidence type="ECO:0000256" key="6">
    <source>
        <dbReference type="ARBA" id="ARBA00035197"/>
    </source>
</evidence>
<evidence type="ECO:0000256" key="7">
    <source>
        <dbReference type="HAMAP-Rule" id="MF_01337"/>
    </source>
</evidence>
<comment type="caution">
    <text evidence="8">The sequence shown here is derived from an EMBL/GenBank/DDBJ whole genome shotgun (WGS) entry which is preliminary data.</text>
</comment>